<dbReference type="SUPFAM" id="SSF56112">
    <property type="entry name" value="Protein kinase-like (PK-like)"/>
    <property type="match status" value="1"/>
</dbReference>
<evidence type="ECO:0000313" key="12">
    <source>
        <dbReference type="EMBL" id="SCZ98229.1"/>
    </source>
</evidence>
<feature type="domain" description="Protein kinase" evidence="10">
    <location>
        <begin position="442"/>
        <end position="765"/>
    </location>
</feature>
<feature type="compositionally biased region" description="Low complexity" evidence="9">
    <location>
        <begin position="1021"/>
        <end position="1045"/>
    </location>
</feature>
<feature type="region of interest" description="Disordered" evidence="9">
    <location>
        <begin position="998"/>
        <end position="1063"/>
    </location>
</feature>
<evidence type="ECO:0000259" key="11">
    <source>
        <dbReference type="PROSITE" id="PS51285"/>
    </source>
</evidence>
<reference evidence="13" key="1">
    <citation type="submission" date="2016-10" db="EMBL/GenBank/DDBJ databases">
        <authorList>
            <person name="Jeantristanb JTB J.-T."/>
            <person name="Ricardo R."/>
        </authorList>
    </citation>
    <scope>NUCLEOTIDE SEQUENCE [LARGE SCALE GENOMIC DNA]</scope>
</reference>
<dbReference type="InterPro" id="IPR045270">
    <property type="entry name" value="STKc_AGC"/>
</dbReference>
<evidence type="ECO:0000256" key="4">
    <source>
        <dbReference type="ARBA" id="ARBA00022741"/>
    </source>
</evidence>
<dbReference type="PROSITE" id="PS00108">
    <property type="entry name" value="PROTEIN_KINASE_ST"/>
    <property type="match status" value="1"/>
</dbReference>
<feature type="compositionally biased region" description="Gly residues" evidence="9">
    <location>
        <begin position="998"/>
        <end position="1007"/>
    </location>
</feature>
<keyword evidence="13" id="KW-1185">Reference proteome</keyword>
<name>A0A2X0KVK6_9BASI</name>
<dbReference type="Proteomes" id="UP000249723">
    <property type="component" value="Unassembled WGS sequence"/>
</dbReference>
<feature type="compositionally biased region" description="Basic residues" evidence="9">
    <location>
        <begin position="420"/>
        <end position="432"/>
    </location>
</feature>
<feature type="compositionally biased region" description="Polar residues" evidence="9">
    <location>
        <begin position="284"/>
        <end position="295"/>
    </location>
</feature>
<keyword evidence="3" id="KW-0808">Transferase</keyword>
<dbReference type="EMBL" id="FMWP01000095">
    <property type="protein sequence ID" value="SCZ98229.1"/>
    <property type="molecule type" value="Genomic_DNA"/>
</dbReference>
<dbReference type="AlphaFoldDB" id="A0A2X0KVK6"/>
<dbReference type="GO" id="GO:0004674">
    <property type="term" value="F:protein serine/threonine kinase activity"/>
    <property type="evidence" value="ECO:0007669"/>
    <property type="project" value="UniProtKB-KW"/>
</dbReference>
<feature type="region of interest" description="Disordered" evidence="9">
    <location>
        <begin position="284"/>
        <end position="432"/>
    </location>
</feature>
<evidence type="ECO:0000256" key="9">
    <source>
        <dbReference type="SAM" id="MobiDB-lite"/>
    </source>
</evidence>
<dbReference type="PROSITE" id="PS51285">
    <property type="entry name" value="AGC_KINASE_CTER"/>
    <property type="match status" value="1"/>
</dbReference>
<comment type="catalytic activity">
    <reaction evidence="7">
        <text>L-threonyl-[protein] + ATP = O-phospho-L-threonyl-[protein] + ADP + H(+)</text>
        <dbReference type="Rhea" id="RHEA:46608"/>
        <dbReference type="Rhea" id="RHEA-COMP:11060"/>
        <dbReference type="Rhea" id="RHEA-COMP:11605"/>
        <dbReference type="ChEBI" id="CHEBI:15378"/>
        <dbReference type="ChEBI" id="CHEBI:30013"/>
        <dbReference type="ChEBI" id="CHEBI:30616"/>
        <dbReference type="ChEBI" id="CHEBI:61977"/>
        <dbReference type="ChEBI" id="CHEBI:456216"/>
        <dbReference type="EC" id="2.7.11.1"/>
    </reaction>
</comment>
<dbReference type="Gene3D" id="3.30.200.20">
    <property type="entry name" value="Phosphorylase Kinase, domain 1"/>
    <property type="match status" value="2"/>
</dbReference>
<comment type="catalytic activity">
    <reaction evidence="8">
        <text>L-seryl-[protein] + ATP = O-phospho-L-seryl-[protein] + ADP + H(+)</text>
        <dbReference type="Rhea" id="RHEA:17989"/>
        <dbReference type="Rhea" id="RHEA-COMP:9863"/>
        <dbReference type="Rhea" id="RHEA-COMP:11604"/>
        <dbReference type="ChEBI" id="CHEBI:15378"/>
        <dbReference type="ChEBI" id="CHEBI:29999"/>
        <dbReference type="ChEBI" id="CHEBI:30616"/>
        <dbReference type="ChEBI" id="CHEBI:83421"/>
        <dbReference type="ChEBI" id="CHEBI:456216"/>
        <dbReference type="EC" id="2.7.11.1"/>
    </reaction>
</comment>
<proteinExistence type="predicted"/>
<protein>
    <recommendedName>
        <fullName evidence="1">non-specific serine/threonine protein kinase</fullName>
        <ecNumber evidence="1">2.7.11.1</ecNumber>
    </recommendedName>
</protein>
<dbReference type="PROSITE" id="PS50011">
    <property type="entry name" value="PROTEIN_KINASE_DOM"/>
    <property type="match status" value="1"/>
</dbReference>
<evidence type="ECO:0000256" key="3">
    <source>
        <dbReference type="ARBA" id="ARBA00022679"/>
    </source>
</evidence>
<evidence type="ECO:0000259" key="10">
    <source>
        <dbReference type="PROSITE" id="PS50011"/>
    </source>
</evidence>
<dbReference type="InterPro" id="IPR000961">
    <property type="entry name" value="AGC-kinase_C"/>
</dbReference>
<feature type="region of interest" description="Disordered" evidence="9">
    <location>
        <begin position="600"/>
        <end position="634"/>
    </location>
</feature>
<evidence type="ECO:0000256" key="8">
    <source>
        <dbReference type="ARBA" id="ARBA00048679"/>
    </source>
</evidence>
<dbReference type="SMART" id="SM00220">
    <property type="entry name" value="S_TKc"/>
    <property type="match status" value="1"/>
</dbReference>
<feature type="compositionally biased region" description="Acidic residues" evidence="9">
    <location>
        <begin position="824"/>
        <end position="835"/>
    </location>
</feature>
<evidence type="ECO:0000256" key="1">
    <source>
        <dbReference type="ARBA" id="ARBA00012513"/>
    </source>
</evidence>
<keyword evidence="5" id="KW-0418">Kinase</keyword>
<dbReference type="SMART" id="SM00133">
    <property type="entry name" value="S_TK_X"/>
    <property type="match status" value="1"/>
</dbReference>
<dbReference type="FunFam" id="1.10.510.10:FF:000294">
    <property type="entry name" value="Serine/threonine-protein kinase OXI1"/>
    <property type="match status" value="1"/>
</dbReference>
<dbReference type="InterPro" id="IPR000719">
    <property type="entry name" value="Prot_kinase_dom"/>
</dbReference>
<dbReference type="Pfam" id="PF00069">
    <property type="entry name" value="Pkinase"/>
    <property type="match status" value="2"/>
</dbReference>
<feature type="compositionally biased region" description="Polar residues" evidence="9">
    <location>
        <begin position="344"/>
        <end position="354"/>
    </location>
</feature>
<dbReference type="PANTHER" id="PTHR24351">
    <property type="entry name" value="RIBOSOMAL PROTEIN S6 KINASE"/>
    <property type="match status" value="1"/>
</dbReference>
<accession>A0A2X0KVK6</accession>
<evidence type="ECO:0000256" key="7">
    <source>
        <dbReference type="ARBA" id="ARBA00047899"/>
    </source>
</evidence>
<dbReference type="InterPro" id="IPR011009">
    <property type="entry name" value="Kinase-like_dom_sf"/>
</dbReference>
<sequence>MVASFQVKANAWIAPATPSVPHNFNTIAGSPSPTTPFVASSSAGAPTSKSRGSTTTAPFTAASVGHVVGVPSADRLGLGKNFFEQGEEGDLRERGQREPKTVSGIQDRDAWVVSVVLARGGKSTNGLRRRTNDLEQKNLTIYVSTPTSSLTLRRSLADVAELEADLVTSHIVQLRYNFPGRVPGRPMPAPPLITFTPKKSRTAVFATLQRTLSPRRASSSSSSSARANSLDMSIMDVTELGNWLTDLSGDKVLRESSAFQSFFASAPDDLESARLERRLKGTQSNVTKYIGPSSTKAKRGHLNVSEDSIPSAGTTSSEHVQLFPLPPIPSSKLDFDVNSKRKSSSGTDTLSTAGSEIEQGLPSGIVAERLEESIEEPESLPEVHAIPKSPEPSKATESPGASRPASVVEKSGDAVATSSTKRKGKTLRRRRKDDKAVTIDSFEILRVLGKGCAGKVLLVRQKTDGALFALKAIHKQHVLAHRESAHTKTEQAVLKMCARDATINPFVVRLHYSFHDRETLYLALDFHPGGDLATQLARWGRLGRDRARFYTAEIVEGVQGLHANGIIYRDLKPENVLINAEGHIVLTDFGLSKDFGHVTRDRSSGAGEGDDGLPRPHWLSSSGHGERRASASVANWPATRETTTTFCGTAEYLSPGESAAKEMTMSVVSDQVGFSIAEVLLGEPYSYEVDAWSLGTMLWEMLAGVTPYWSEDHATMYHRVLHEDLNFDDTDRIFDDDTKSLLRGLLQRDPLLRMTDERIKRHPYFSMIVWEHVYHRRYVPPFIPTLNPSDPCDTSQFDEMFLSMPNEVGTGAAPEEGSGRDSPDGEPESAVDEEGRDVFDGYSYYGRDAESLYSETSQIDEGGEEEDGVARPPSVGGSEADETQSRVEAMVMDENQVEEPTSYDQDRDYATSSLQEVTNQLDHVQLHAPSALAHTPEAVRPSFESGISDSDWDVVVHEPAAPTSRNGGKEARSSTTTTLWGRGFKDKYRLVLMTPRGGGAVGGGGGTSSPLRIPSGLATNTSRKGSSTTTGTTTTTGSRRSPSPTLEVVGRGRGRNGAAAGGGGGPDLLMLAALSRGAAAARASGDGASIRKPRRAGVTLKKLGFNFRSHK</sequence>
<dbReference type="STRING" id="289078.A0A2X0KVK6"/>
<gene>
    <name evidence="12" type="ORF">BZ3500_MVSOF-1268-A1-R1_CHR3-2G06234</name>
</gene>
<keyword evidence="4" id="KW-0547">Nucleotide-binding</keyword>
<feature type="region of interest" description="Disordered" evidence="9">
    <location>
        <begin position="806"/>
        <end position="838"/>
    </location>
</feature>
<dbReference type="InterPro" id="IPR008271">
    <property type="entry name" value="Ser/Thr_kinase_AS"/>
</dbReference>
<dbReference type="GO" id="GO:0005524">
    <property type="term" value="F:ATP binding"/>
    <property type="evidence" value="ECO:0007669"/>
    <property type="project" value="UniProtKB-KW"/>
</dbReference>
<evidence type="ECO:0000256" key="2">
    <source>
        <dbReference type="ARBA" id="ARBA00022527"/>
    </source>
</evidence>
<dbReference type="EC" id="2.7.11.1" evidence="1"/>
<organism evidence="12 13">
    <name type="scientific">Microbotryum saponariae</name>
    <dbReference type="NCBI Taxonomy" id="289078"/>
    <lineage>
        <taxon>Eukaryota</taxon>
        <taxon>Fungi</taxon>
        <taxon>Dikarya</taxon>
        <taxon>Basidiomycota</taxon>
        <taxon>Pucciniomycotina</taxon>
        <taxon>Microbotryomycetes</taxon>
        <taxon>Microbotryales</taxon>
        <taxon>Microbotryaceae</taxon>
        <taxon>Microbotryum</taxon>
    </lineage>
</organism>
<feature type="domain" description="AGC-kinase C-terminal" evidence="11">
    <location>
        <begin position="766"/>
        <end position="854"/>
    </location>
</feature>
<dbReference type="OrthoDB" id="63267at2759"/>
<feature type="region of interest" description="Disordered" evidence="9">
    <location>
        <begin position="850"/>
        <end position="884"/>
    </location>
</feature>
<feature type="region of interest" description="Disordered" evidence="9">
    <location>
        <begin position="34"/>
        <end position="56"/>
    </location>
</feature>
<feature type="compositionally biased region" description="Polar residues" evidence="9">
    <location>
        <begin position="305"/>
        <end position="319"/>
    </location>
</feature>
<evidence type="ECO:0000256" key="6">
    <source>
        <dbReference type="ARBA" id="ARBA00022840"/>
    </source>
</evidence>
<evidence type="ECO:0000313" key="13">
    <source>
        <dbReference type="Proteomes" id="UP000249723"/>
    </source>
</evidence>
<dbReference type="CDD" id="cd05123">
    <property type="entry name" value="STKc_AGC"/>
    <property type="match status" value="1"/>
</dbReference>
<keyword evidence="6" id="KW-0067">ATP-binding</keyword>
<keyword evidence="2" id="KW-0723">Serine/threonine-protein kinase</keyword>
<dbReference type="Gene3D" id="1.10.510.10">
    <property type="entry name" value="Transferase(Phosphotransferase) domain 1"/>
    <property type="match status" value="2"/>
</dbReference>
<evidence type="ECO:0000256" key="5">
    <source>
        <dbReference type="ARBA" id="ARBA00022777"/>
    </source>
</evidence>